<dbReference type="EMBL" id="CP015405">
    <property type="protein sequence ID" value="ANU78287.1"/>
    <property type="molecule type" value="Genomic_DNA"/>
</dbReference>
<keyword evidence="1" id="KW-0472">Membrane</keyword>
<keyword evidence="3" id="KW-1185">Reference proteome</keyword>
<dbReference type="STRING" id="1796616.A4V09_22565"/>
<accession>A0A1C7IF47</accession>
<dbReference type="AlphaFoldDB" id="A0A1C7IF47"/>
<gene>
    <name evidence="2" type="ORF">A4V09_22565</name>
</gene>
<evidence type="ECO:0000256" key="1">
    <source>
        <dbReference type="SAM" id="Phobius"/>
    </source>
</evidence>
<evidence type="ECO:0000313" key="3">
    <source>
        <dbReference type="Proteomes" id="UP000092574"/>
    </source>
</evidence>
<dbReference type="KEGG" id="byl:A4V09_22565"/>
<dbReference type="RefSeq" id="WP_065544371.1">
    <property type="nucleotide sequence ID" value="NZ_CP015405.2"/>
</dbReference>
<dbReference type="Proteomes" id="UP000092574">
    <property type="component" value="Chromosome"/>
</dbReference>
<feature type="transmembrane region" description="Helical" evidence="1">
    <location>
        <begin position="16"/>
        <end position="35"/>
    </location>
</feature>
<proteinExistence type="predicted"/>
<evidence type="ECO:0000313" key="2">
    <source>
        <dbReference type="EMBL" id="ANU78287.1"/>
    </source>
</evidence>
<reference evidence="2" key="1">
    <citation type="submission" date="2017-04" db="EMBL/GenBank/DDBJ databases">
        <title>Complete Genome Sequences of Twelve Strains of a Stable Defined Moderately Diverse Mouse Microbiota 2 (sDMDMm2).</title>
        <authorList>
            <person name="Uchimura Y."/>
            <person name="Wyss M."/>
            <person name="Brugiroux S."/>
            <person name="Limenitakis J.P."/>
            <person name="Stecher B."/>
            <person name="McCoy K.D."/>
            <person name="Macpherson A.J."/>
        </authorList>
    </citation>
    <scope>NUCLEOTIDE SEQUENCE</scope>
    <source>
        <strain evidence="2">YL58</strain>
    </source>
</reference>
<protein>
    <submittedName>
        <fullName evidence="2">Uncharacterized protein</fullName>
    </submittedName>
</protein>
<organism evidence="2 3">
    <name type="scientific">Blautia pseudococcoides</name>
    <dbReference type="NCBI Taxonomy" id="1796616"/>
    <lineage>
        <taxon>Bacteria</taxon>
        <taxon>Bacillati</taxon>
        <taxon>Bacillota</taxon>
        <taxon>Clostridia</taxon>
        <taxon>Lachnospirales</taxon>
        <taxon>Lachnospiraceae</taxon>
        <taxon>Blautia</taxon>
    </lineage>
</organism>
<dbReference type="OrthoDB" id="1975311at2"/>
<keyword evidence="1" id="KW-0812">Transmembrane</keyword>
<sequence>MGKVQKDNGKSSKKRIWLLLAVIAVAAAAAVIFFMKSRTENAVFSVDGQPVYKEEAACVASKIKLHQREKIAAKAGIDISDFTWETEAEGKTAYEHLADAVVDELKQMKTMQKEAMDNGLADAIDYPSLMEAMEKENKDREKKKGNNETVFGMTRYTADQFYDYFNENLSLQNKRELIKKEVLTASDKEARAAYDADPDYFNNEEYETVETYAKNLVLDRKYEEHLHEMAEAAKVEIPSEKALVQAVKDALEGK</sequence>
<keyword evidence="1" id="KW-1133">Transmembrane helix</keyword>
<name>A0A1C7IF47_9FIRM</name>